<name>A0A0F9GLZ2_9ZZZZ</name>
<organism evidence="1">
    <name type="scientific">marine sediment metagenome</name>
    <dbReference type="NCBI Taxonomy" id="412755"/>
    <lineage>
        <taxon>unclassified sequences</taxon>
        <taxon>metagenomes</taxon>
        <taxon>ecological metagenomes</taxon>
    </lineage>
</organism>
<dbReference type="AlphaFoldDB" id="A0A0F9GLZ2"/>
<dbReference type="EMBL" id="LAZR01025896">
    <property type="protein sequence ID" value="KKL70430.1"/>
    <property type="molecule type" value="Genomic_DNA"/>
</dbReference>
<evidence type="ECO:0000313" key="1">
    <source>
        <dbReference type="EMBL" id="KKL70430.1"/>
    </source>
</evidence>
<sequence>MKIRTGFVSNSSSSSFIVAVKDDRSTKIQLTTNVDLADHATSICKTVEELNSYYLNEWVYGFDTIQEWINDSEDDAWAIEQYKTAKKFINNGKTVLIGSFSDDSGNPVESMLCYKGLRGIVGDEIEIIYSEGGY</sequence>
<gene>
    <name evidence="1" type="ORF">LCGC14_2105010</name>
</gene>
<reference evidence="1" key="1">
    <citation type="journal article" date="2015" name="Nature">
        <title>Complex archaea that bridge the gap between prokaryotes and eukaryotes.</title>
        <authorList>
            <person name="Spang A."/>
            <person name="Saw J.H."/>
            <person name="Jorgensen S.L."/>
            <person name="Zaremba-Niedzwiedzka K."/>
            <person name="Martijn J."/>
            <person name="Lind A.E."/>
            <person name="van Eijk R."/>
            <person name="Schleper C."/>
            <person name="Guy L."/>
            <person name="Ettema T.J."/>
        </authorList>
    </citation>
    <scope>NUCLEOTIDE SEQUENCE</scope>
</reference>
<comment type="caution">
    <text evidence="1">The sequence shown here is derived from an EMBL/GenBank/DDBJ whole genome shotgun (WGS) entry which is preliminary data.</text>
</comment>
<protein>
    <submittedName>
        <fullName evidence="1">Uncharacterized protein</fullName>
    </submittedName>
</protein>
<accession>A0A0F9GLZ2</accession>
<proteinExistence type="predicted"/>